<keyword evidence="1" id="KW-0472">Membrane</keyword>
<feature type="domain" description="Amidohydrolase-related" evidence="2">
    <location>
        <begin position="438"/>
        <end position="518"/>
    </location>
</feature>
<dbReference type="PANTHER" id="PTHR43135:SF3">
    <property type="entry name" value="ALPHA-D-RIBOSE 1-METHYLPHOSPHONATE 5-TRIPHOSPHATE DIPHOSPHATASE"/>
    <property type="match status" value="1"/>
</dbReference>
<dbReference type="Proteomes" id="UP000444721">
    <property type="component" value="Unassembled WGS sequence"/>
</dbReference>
<feature type="transmembrane region" description="Helical" evidence="1">
    <location>
        <begin position="56"/>
        <end position="81"/>
    </location>
</feature>
<keyword evidence="1" id="KW-1133">Transmembrane helix</keyword>
<reference evidence="3 4" key="1">
    <citation type="journal article" date="2019" name="Sci. Rep.">
        <title>Nanopore sequencing improves the draft genome of the human pathogenic amoeba Naegleria fowleri.</title>
        <authorList>
            <person name="Liechti N."/>
            <person name="Schurch N."/>
            <person name="Bruggmann R."/>
            <person name="Wittwer M."/>
        </authorList>
    </citation>
    <scope>NUCLEOTIDE SEQUENCE [LARGE SCALE GENOMIC DNA]</scope>
    <source>
        <strain evidence="3 4">ATCC 30894</strain>
    </source>
</reference>
<dbReference type="InterPro" id="IPR006680">
    <property type="entry name" value="Amidohydro-rel"/>
</dbReference>
<dbReference type="VEuPathDB" id="AmoebaDB:FDP41_001614"/>
<dbReference type="SUPFAM" id="SSF51338">
    <property type="entry name" value="Composite domain of metallo-dependent hydrolases"/>
    <property type="match status" value="2"/>
</dbReference>
<dbReference type="InterPro" id="IPR011059">
    <property type="entry name" value="Metal-dep_hydrolase_composite"/>
</dbReference>
<proteinExistence type="predicted"/>
<accession>A0A6A5BXN8</accession>
<dbReference type="AlphaFoldDB" id="A0A6A5BXN8"/>
<evidence type="ECO:0000259" key="2">
    <source>
        <dbReference type="Pfam" id="PF01979"/>
    </source>
</evidence>
<dbReference type="PANTHER" id="PTHR43135">
    <property type="entry name" value="ALPHA-D-RIBOSE 1-METHYLPHOSPHONATE 5-TRIPHOSPHATE DIPHOSPHATASE"/>
    <property type="match status" value="1"/>
</dbReference>
<dbReference type="GO" id="GO:0016810">
    <property type="term" value="F:hydrolase activity, acting on carbon-nitrogen (but not peptide) bonds"/>
    <property type="evidence" value="ECO:0007669"/>
    <property type="project" value="InterPro"/>
</dbReference>
<dbReference type="RefSeq" id="XP_044563984.1">
    <property type="nucleotide sequence ID" value="XM_044704718.1"/>
</dbReference>
<dbReference type="VEuPathDB" id="AmoebaDB:NF0109830"/>
<dbReference type="OrthoDB" id="10258955at2759"/>
<keyword evidence="1" id="KW-0812">Transmembrane</keyword>
<dbReference type="InterPro" id="IPR051781">
    <property type="entry name" value="Metallo-dep_Hydrolase"/>
</dbReference>
<dbReference type="InterPro" id="IPR032466">
    <property type="entry name" value="Metal_Hydrolase"/>
</dbReference>
<comment type="caution">
    <text evidence="3">The sequence shown here is derived from an EMBL/GenBank/DDBJ whole genome shotgun (WGS) entry which is preliminary data.</text>
</comment>
<dbReference type="EMBL" id="VFQX01000027">
    <property type="protein sequence ID" value="KAF0979271.1"/>
    <property type="molecule type" value="Genomic_DNA"/>
</dbReference>
<evidence type="ECO:0000313" key="3">
    <source>
        <dbReference type="EMBL" id="KAF0979271.1"/>
    </source>
</evidence>
<keyword evidence="4" id="KW-1185">Reference proteome</keyword>
<dbReference type="VEuPathDB" id="AmoebaDB:NfTy_054150"/>
<dbReference type="OMA" id="ATIWIGE"/>
<protein>
    <recommendedName>
        <fullName evidence="2">Amidohydrolase-related domain-containing protein</fullName>
    </recommendedName>
</protein>
<name>A0A6A5BXN8_NAEFO</name>
<sequence length="963" mass="105884">MSRTLRSSYESDHQQQVLAADSELGYDDSSAPQSISFWNRWIWRMKQMFKLNKKNAILAVVLMVVFVAVVTLCLVGSFLFLNRSDTGKIIVDPRGPNCLPVPPFTIEFNEDRNYTDSKPLQTIKYVVVKNAKVISTSDLDAKGRVKISHVDLFFEEGKIKKIAQYGSSDLNNLYNPSEASVIDVGGRFVTAGIVDMHSHLGVYSNPGDSRGHSDGNEMGNTPVTPMVRAVDALNPKDISIIESRKYGGVTTALVLPGSANVVGGEAAYIKLRSTPEYQSISSLLFEGAARSLKMACGENPKRVYGQDQHLVPYSRMGVSYLMRKLFTDAKKLQLDQDNWDCNESVRKINPSRPQDLMLDPIVSLLRGINMTLNVHCYEVQDLEMMIRLSKEFSFKINAFHHALEAYKIADILERNQIVVATFADLFGFKVEAMEASVHAPTILRNRNVRVALKSDHPVISAKYLLLNAAKSHFYGLDEQSALNSVTSVPAEAMGVGKRVGRVEEGYDADIVVWDRFPLLLGARPNTIFIDGNKYDDFNLPIHSLDDHVPKSDQTMSIIVDNQTKSEQTFCSYDPESFGLQHKSGYSIKGAKIYTMNNHQVFENGNLVVDGDGIISCVGSNEDCPIPTSIAGHVTYTMKGGIVVPGLIEASTSLGLYDIESEPNMQDGINYGMNSESLYSVQSSYGVRMRSRNIRAAWKSGVTTSITHRQGRQLINGVCSSFTLEGLLVSESLISPSAALFLTIGVYSKDGGISDSVSSQISYLRQTFNTSNSEVIQKVLNREIPIVAIANQADDIGQLIDLKKDFGFDLIIIGGGEAYLIADRLQANNISVILTPVSEDLGDKINWETKRSKHLFGASELFSAGVTLGVGMGNSAHDVRNLRFISGLISKEGGKESPIDFDQALAAVTSNIADMFHLGNRGLGRIVKNTPANFVLYDENPLNFSGRPKVVAVKSMVDCSIVQF</sequence>
<evidence type="ECO:0000256" key="1">
    <source>
        <dbReference type="SAM" id="Phobius"/>
    </source>
</evidence>
<evidence type="ECO:0000313" key="4">
    <source>
        <dbReference type="Proteomes" id="UP000444721"/>
    </source>
</evidence>
<dbReference type="SUPFAM" id="SSF51556">
    <property type="entry name" value="Metallo-dependent hydrolases"/>
    <property type="match status" value="1"/>
</dbReference>
<dbReference type="GeneID" id="68108832"/>
<dbReference type="Gene3D" id="3.20.20.140">
    <property type="entry name" value="Metal-dependent hydrolases"/>
    <property type="match status" value="2"/>
</dbReference>
<dbReference type="Pfam" id="PF01979">
    <property type="entry name" value="Amidohydro_1"/>
    <property type="match status" value="1"/>
</dbReference>
<gene>
    <name evidence="3" type="ORF">FDP41_001614</name>
</gene>
<organism evidence="3 4">
    <name type="scientific">Naegleria fowleri</name>
    <name type="common">Brain eating amoeba</name>
    <dbReference type="NCBI Taxonomy" id="5763"/>
    <lineage>
        <taxon>Eukaryota</taxon>
        <taxon>Discoba</taxon>
        <taxon>Heterolobosea</taxon>
        <taxon>Tetramitia</taxon>
        <taxon>Eutetramitia</taxon>
        <taxon>Vahlkampfiidae</taxon>
        <taxon>Naegleria</taxon>
    </lineage>
</organism>